<dbReference type="InterPro" id="IPR051043">
    <property type="entry name" value="Sulfatase_Mod_Factor_Kinase"/>
</dbReference>
<evidence type="ECO:0000256" key="1">
    <source>
        <dbReference type="SAM" id="MobiDB-lite"/>
    </source>
</evidence>
<sequence length="362" mass="39750">MNPARPRSLGVLIALVILLAGVAAWRRIEPVDLSGWRAERLATFKSWQTLPVSADGPPALEIWDHPDAPVLVVVPAGQFVRGSPPTEEGHFPEESPQRTVSIPRPLAIGRYPVTRAEYGRFIEDSGYQPKTRCYGYAGETELKKRWHFSWHDPGFGQTDRDPAVCIGWYDAKAYAAWLSSRTGERYRLPTEAEWEYAARAGTSSARWWGERASDGCDAANVADLTAKDRFTDWQVAPCRDGALFTAPVGSYRPNAFGLYDMLGNVWQWVEDCAADGYGDAPADGSPNLAGNCRRRMMRGGSWHSNPRYARSASRRAEDAEIGYAAYGIRVVRELAPTGPSPGGSSGRSAALEPGSRPAHPAR</sequence>
<dbReference type="InterPro" id="IPR042095">
    <property type="entry name" value="SUMF_sf"/>
</dbReference>
<organism evidence="3 4">
    <name type="scientific">Azospirillum picis</name>
    <dbReference type="NCBI Taxonomy" id="488438"/>
    <lineage>
        <taxon>Bacteria</taxon>
        <taxon>Pseudomonadati</taxon>
        <taxon>Pseudomonadota</taxon>
        <taxon>Alphaproteobacteria</taxon>
        <taxon>Rhodospirillales</taxon>
        <taxon>Azospirillaceae</taxon>
        <taxon>Azospirillum</taxon>
    </lineage>
</organism>
<dbReference type="PANTHER" id="PTHR23150">
    <property type="entry name" value="SULFATASE MODIFYING FACTOR 1, 2"/>
    <property type="match status" value="1"/>
</dbReference>
<dbReference type="InterPro" id="IPR005532">
    <property type="entry name" value="SUMF_dom"/>
</dbReference>
<dbReference type="SUPFAM" id="SSF56436">
    <property type="entry name" value="C-type lectin-like"/>
    <property type="match status" value="1"/>
</dbReference>
<evidence type="ECO:0000313" key="3">
    <source>
        <dbReference type="EMBL" id="MDQ0536645.1"/>
    </source>
</evidence>
<feature type="domain" description="Sulfatase-modifying factor enzyme-like" evidence="2">
    <location>
        <begin position="69"/>
        <end position="332"/>
    </location>
</feature>
<dbReference type="Pfam" id="PF03781">
    <property type="entry name" value="FGE-sulfatase"/>
    <property type="match status" value="1"/>
</dbReference>
<evidence type="ECO:0000313" key="4">
    <source>
        <dbReference type="Proteomes" id="UP001244552"/>
    </source>
</evidence>
<dbReference type="Proteomes" id="UP001244552">
    <property type="component" value="Unassembled WGS sequence"/>
</dbReference>
<protein>
    <submittedName>
        <fullName evidence="3">Formylglycine-generating enzyme required for sulfatase activity</fullName>
    </submittedName>
</protein>
<evidence type="ECO:0000259" key="2">
    <source>
        <dbReference type="Pfam" id="PF03781"/>
    </source>
</evidence>
<comment type="caution">
    <text evidence="3">The sequence shown here is derived from an EMBL/GenBank/DDBJ whole genome shotgun (WGS) entry which is preliminary data.</text>
</comment>
<dbReference type="Gene3D" id="3.90.1580.10">
    <property type="entry name" value="paralog of FGE (formylglycine-generating enzyme)"/>
    <property type="match status" value="1"/>
</dbReference>
<feature type="region of interest" description="Disordered" evidence="1">
    <location>
        <begin position="334"/>
        <end position="362"/>
    </location>
</feature>
<gene>
    <name evidence="3" type="ORF">QO018_005542</name>
</gene>
<proteinExistence type="predicted"/>
<keyword evidence="4" id="KW-1185">Reference proteome</keyword>
<accession>A0ABU0MT23</accession>
<dbReference type="InterPro" id="IPR016187">
    <property type="entry name" value="CTDL_fold"/>
</dbReference>
<reference evidence="3 4" key="1">
    <citation type="submission" date="2023-07" db="EMBL/GenBank/DDBJ databases">
        <title>Genomic Encyclopedia of Type Strains, Phase IV (KMG-IV): sequencing the most valuable type-strain genomes for metagenomic binning, comparative biology and taxonomic classification.</title>
        <authorList>
            <person name="Goeker M."/>
        </authorList>
    </citation>
    <scope>NUCLEOTIDE SEQUENCE [LARGE SCALE GENOMIC DNA]</scope>
    <source>
        <strain evidence="3 4">DSM 19922</strain>
    </source>
</reference>
<dbReference type="RefSeq" id="WP_209989515.1">
    <property type="nucleotide sequence ID" value="NZ_JAGINO010000029.1"/>
</dbReference>
<name>A0ABU0MT23_9PROT</name>
<dbReference type="PANTHER" id="PTHR23150:SF35">
    <property type="entry name" value="BLL6746 PROTEIN"/>
    <property type="match status" value="1"/>
</dbReference>
<dbReference type="EMBL" id="JAUSVU010000029">
    <property type="protein sequence ID" value="MDQ0536645.1"/>
    <property type="molecule type" value="Genomic_DNA"/>
</dbReference>